<dbReference type="InterPro" id="IPR049730">
    <property type="entry name" value="SNF2/RAD54-like_C"/>
</dbReference>
<dbReference type="InterPro" id="IPR000330">
    <property type="entry name" value="SNF2_N"/>
</dbReference>
<evidence type="ECO:0000256" key="4">
    <source>
        <dbReference type="ARBA" id="ARBA00022840"/>
    </source>
</evidence>
<evidence type="ECO:0000313" key="11">
    <source>
        <dbReference type="EMBL" id="VAW51746.1"/>
    </source>
</evidence>
<dbReference type="HAMAP" id="MF_01821">
    <property type="entry name" value="Helicase_RapA"/>
    <property type="match status" value="1"/>
</dbReference>
<evidence type="ECO:0000256" key="2">
    <source>
        <dbReference type="ARBA" id="ARBA00022801"/>
    </source>
</evidence>
<keyword evidence="3" id="KW-0347">Helicase</keyword>
<dbReference type="InterPro" id="IPR038718">
    <property type="entry name" value="SNF2-like_sf"/>
</dbReference>
<keyword evidence="8" id="KW-0804">Transcription</keyword>
<dbReference type="Gene3D" id="2.30.30.930">
    <property type="match status" value="1"/>
</dbReference>
<dbReference type="CDD" id="cd18011">
    <property type="entry name" value="DEXDc_RapA"/>
    <property type="match status" value="1"/>
</dbReference>
<dbReference type="PANTHER" id="PTHR45766">
    <property type="entry name" value="DNA ANNEALING HELICASE AND ENDONUCLEASE ZRANB3 FAMILY MEMBER"/>
    <property type="match status" value="1"/>
</dbReference>
<evidence type="ECO:0000256" key="5">
    <source>
        <dbReference type="ARBA" id="ARBA00023015"/>
    </source>
</evidence>
<dbReference type="Pfam" id="PF00271">
    <property type="entry name" value="Helicase_C"/>
    <property type="match status" value="1"/>
</dbReference>
<dbReference type="InterPro" id="IPR023949">
    <property type="entry name" value="Helicase_RapA"/>
</dbReference>
<gene>
    <name evidence="11" type="ORF">MNBD_GAMMA05-56</name>
</gene>
<keyword evidence="7" id="KW-0010">Activator</keyword>
<dbReference type="Gene3D" id="2.30.30.140">
    <property type="match status" value="1"/>
</dbReference>
<dbReference type="CDD" id="cd18793">
    <property type="entry name" value="SF2_C_SNF"/>
    <property type="match status" value="1"/>
</dbReference>
<dbReference type="Gene3D" id="6.10.140.1500">
    <property type="match status" value="1"/>
</dbReference>
<evidence type="ECO:0000256" key="8">
    <source>
        <dbReference type="ARBA" id="ARBA00023163"/>
    </source>
</evidence>
<dbReference type="InterPro" id="IPR014001">
    <property type="entry name" value="Helicase_ATP-bd"/>
</dbReference>
<organism evidence="11">
    <name type="scientific">hydrothermal vent metagenome</name>
    <dbReference type="NCBI Taxonomy" id="652676"/>
    <lineage>
        <taxon>unclassified sequences</taxon>
        <taxon>metagenomes</taxon>
        <taxon>ecological metagenomes</taxon>
    </lineage>
</organism>
<feature type="domain" description="Helicase ATP-binding" evidence="9">
    <location>
        <begin position="163"/>
        <end position="335"/>
    </location>
</feature>
<evidence type="ECO:0000256" key="7">
    <source>
        <dbReference type="ARBA" id="ARBA00023159"/>
    </source>
</evidence>
<dbReference type="Pfam" id="PF18339">
    <property type="entry name" value="Tudor_1_RapA"/>
    <property type="match status" value="1"/>
</dbReference>
<proteinExistence type="inferred from homology"/>
<dbReference type="PROSITE" id="PS51194">
    <property type="entry name" value="HELICASE_CTER"/>
    <property type="match status" value="1"/>
</dbReference>
<keyword evidence="6" id="KW-0238">DNA-binding</keyword>
<evidence type="ECO:0000256" key="6">
    <source>
        <dbReference type="ARBA" id="ARBA00023125"/>
    </source>
</evidence>
<dbReference type="Gene3D" id="6.10.140.2230">
    <property type="match status" value="1"/>
</dbReference>
<evidence type="ECO:0000259" key="9">
    <source>
        <dbReference type="PROSITE" id="PS51192"/>
    </source>
</evidence>
<dbReference type="Pfam" id="PF00176">
    <property type="entry name" value="SNF2-rel_dom"/>
    <property type="match status" value="1"/>
</dbReference>
<dbReference type="Pfam" id="PF12137">
    <property type="entry name" value="RapA_C"/>
    <property type="match status" value="1"/>
</dbReference>
<dbReference type="PANTHER" id="PTHR45766:SF6">
    <property type="entry name" value="SWI_SNF-RELATED MATRIX-ASSOCIATED ACTIN-DEPENDENT REGULATOR OF CHROMATIN SUBFAMILY A-LIKE PROTEIN 1"/>
    <property type="match status" value="1"/>
</dbReference>
<dbReference type="AlphaFoldDB" id="A0A3B0X4W3"/>
<dbReference type="GO" id="GO:0004386">
    <property type="term" value="F:helicase activity"/>
    <property type="evidence" value="ECO:0007669"/>
    <property type="project" value="UniProtKB-KW"/>
</dbReference>
<feature type="domain" description="Helicase C-terminal" evidence="10">
    <location>
        <begin position="470"/>
        <end position="655"/>
    </location>
</feature>
<dbReference type="GO" id="GO:0005524">
    <property type="term" value="F:ATP binding"/>
    <property type="evidence" value="ECO:0007669"/>
    <property type="project" value="UniProtKB-KW"/>
</dbReference>
<dbReference type="Gene3D" id="3.30.360.80">
    <property type="match status" value="1"/>
</dbReference>
<keyword evidence="4" id="KW-0067">ATP-binding</keyword>
<dbReference type="Gene3D" id="3.40.50.10810">
    <property type="entry name" value="Tandem AAA-ATPase domain"/>
    <property type="match status" value="1"/>
</dbReference>
<dbReference type="InterPro" id="IPR027417">
    <property type="entry name" value="P-loop_NTPase"/>
</dbReference>
<dbReference type="SMART" id="SM00490">
    <property type="entry name" value="HELICc"/>
    <property type="match status" value="1"/>
</dbReference>
<accession>A0A3B0X4W3</accession>
<dbReference type="InterPro" id="IPR057342">
    <property type="entry name" value="DEXDc_RapA"/>
</dbReference>
<sequence>MTDFIPGQRCISDAELQMGLGTILTVEHRTLSVLFLATGETRTYAQQTAPLTRVLFSIGDNITNHEGLKIKVNEVIETHGLITYTGIDSNGASHQIEEAELDNFIQLNRPSERLFNGQIDKDNWFELRYQTLHHKNRIAKSDLYGLTGSRTSLIPHQLYIAHEVANRYAPRVLLADEVGLGKTIEAGLILHHQILTERAQRILIVVPETLMHQWLVEMLRRFNLHFKIFDKNRCDDLTAENTFENIFHSEQLVLCSIDFLVSNADVFEQSVMGEWDLLVVDEAHHLQWSAEEPSIEYMVVEQLSYHTKGVLLLTATPEQLGKESHFARLRLLDPNRFPDFQQFIEEEENYEPFAQVIEDLLDGKPLTQDDNNLIKSTFAEGDNSLLLAQVETSESSRIELVEHLLDRHGTGRVLFRNTRSAVKGFPERVLHNYKLDAPEHYRNLDHEDVSQLLAPEVLYQNTEHIEYWTQIDPRIKWLSKKCAAIYPDKVLVIAAHAETALDIVQFFKTQTGLHATAFHEGLSIIERDRAAAFFADFETGSQVLVCSEIGSEGRNFQFAHHLVLFDLPINPDLLEQRIGRLDRIGQTNSINIHVPYLANTAQEACYRWYNEALEAFAHTCPAGHSVYKRVLHELHDVLNASNQQTESSAPLENLITQSKEYYQQLSQSLQRGRDRLLEYNSCRPKVALDIKHRAETEDASNELADYMENVYDCFGIDNELHSEHCFIITPTEHMISQFPGLADDGMTITYDRNIALSFEDAHYITWEHPLTNNAIDMVLTNEMGNTAVTATEYAGVTAGSVLLECLFSIESAPIAEIQSNRYLPPTMIRVVCDERGADHNIKLPHTEINANHQFVDKGVGNKIVKAKKKILKAMLQRSEKFADLKSAKVLQLAQQNASNILTKEINRLNALSKVNYNIRADEIAYFEKQLSTLTEVIESANLRLDAVRVIVAT</sequence>
<dbReference type="InterPro" id="IPR001650">
    <property type="entry name" value="Helicase_C-like"/>
</dbReference>
<keyword evidence="2" id="KW-0378">Hydrolase</keyword>
<name>A0A3B0X4W3_9ZZZZ</name>
<dbReference type="EMBL" id="UOFE01000022">
    <property type="protein sequence ID" value="VAW51746.1"/>
    <property type="molecule type" value="Genomic_DNA"/>
</dbReference>
<reference evidence="11" key="1">
    <citation type="submission" date="2018-06" db="EMBL/GenBank/DDBJ databases">
        <authorList>
            <person name="Zhirakovskaya E."/>
        </authorList>
    </citation>
    <scope>NUCLEOTIDE SEQUENCE</scope>
</reference>
<dbReference type="NCBIfam" id="NF003426">
    <property type="entry name" value="PRK04914.1"/>
    <property type="match status" value="1"/>
</dbReference>
<dbReference type="InterPro" id="IPR040766">
    <property type="entry name" value="Tudor_2_RapA"/>
</dbReference>
<dbReference type="GO" id="GO:0003677">
    <property type="term" value="F:DNA binding"/>
    <property type="evidence" value="ECO:0007669"/>
    <property type="project" value="UniProtKB-KW"/>
</dbReference>
<evidence type="ECO:0000259" key="10">
    <source>
        <dbReference type="PROSITE" id="PS51194"/>
    </source>
</evidence>
<dbReference type="InterPro" id="IPR040765">
    <property type="entry name" value="Tudor_1_RapA"/>
</dbReference>
<protein>
    <submittedName>
        <fullName evidence="11">RNA polymerase associated protein RapA</fullName>
    </submittedName>
</protein>
<evidence type="ECO:0000256" key="1">
    <source>
        <dbReference type="ARBA" id="ARBA00022741"/>
    </source>
</evidence>
<dbReference type="SUPFAM" id="SSF52540">
    <property type="entry name" value="P-loop containing nucleoside triphosphate hydrolases"/>
    <property type="match status" value="2"/>
</dbReference>
<keyword evidence="5" id="KW-0805">Transcription regulation</keyword>
<dbReference type="GO" id="GO:0016817">
    <property type="term" value="F:hydrolase activity, acting on acid anhydrides"/>
    <property type="evidence" value="ECO:0007669"/>
    <property type="project" value="InterPro"/>
</dbReference>
<dbReference type="Gene3D" id="3.40.50.300">
    <property type="entry name" value="P-loop containing nucleotide triphosphate hydrolases"/>
    <property type="match status" value="1"/>
</dbReference>
<dbReference type="InterPro" id="IPR022737">
    <property type="entry name" value="RapA_C"/>
</dbReference>
<keyword evidence="1" id="KW-0547">Nucleotide-binding</keyword>
<dbReference type="GO" id="GO:0006355">
    <property type="term" value="P:regulation of DNA-templated transcription"/>
    <property type="evidence" value="ECO:0007669"/>
    <property type="project" value="InterPro"/>
</dbReference>
<dbReference type="PROSITE" id="PS51192">
    <property type="entry name" value="HELICASE_ATP_BIND_1"/>
    <property type="match status" value="1"/>
</dbReference>
<evidence type="ECO:0000256" key="3">
    <source>
        <dbReference type="ARBA" id="ARBA00022806"/>
    </source>
</evidence>
<dbReference type="Pfam" id="PF18337">
    <property type="entry name" value="Tudor_RapA"/>
    <property type="match status" value="1"/>
</dbReference>
<dbReference type="SMART" id="SM00487">
    <property type="entry name" value="DEXDc"/>
    <property type="match status" value="1"/>
</dbReference>